<name>A0A5R9J148_9PROT</name>
<sequence>MTVLQDVFDGAASALAGALQNAGPEFAPVAIAVTAVDGLVDADFGIIAASSGNSDNYETGLALAAEALGFAAALAAGTAAAPLIAPAVAAWGLTGAAATVAEYIALSAAGVGYGGIVSDAAEELGNFIRGALPQIPSWIDRTTGGVNNAQNDPLIFNMSGTGLTLKSTSETSPFFDFTGSGVAEQTAWLGAGNGLLTTAVPGLGSTSGLLTTFAQLVSFDTNGDGVISGQELDNIFYWSDANSDGAAEQGEISSLSDLGVVSIALATKELNEAIVGGVIEQEAVATMSDGSTREIASVQLQANPLSTIYTGAYSLTSAVEDLLNFKGYGALPDLRISMSQSDQLLDLVKTLQATDPNDSAAFDSSLQAVLYQWAGVGNVEPGSGQLFDGQKLAFLQALTNNYQSFFGTVEPHFIGQANYLQESWDSAFAALKARALVQTPSSPFGVDFVYTIALDAIVPTVSFTAAITDLASNVPADSQARVAYWSNALDIINESVLSLSSIIAVDSSAIAAQLQAVLPPSFSASQISAAASGNLSFVEGTALTKVLVGTIGSDLFQATAPGTELEGFGGGDLFIVETGLGSTEVNEIDNVAHPSNILLIEGVEPAQVTVSGDAAGDIILSLGDGSSIKIDEMLFQASYQSENAQGHNSIGANNQTAFGVQEVEFADGTVWTAAKVQAAEVADQAGNTSIYGTSGSDLIDGRGIATYEQGNGGGDTFVYDQGYGQLEIDEVDPSALPDNVLRFGAGITADEVTVMGDSLGDVTLTDGTTGDRIQIDGMLNSAKDGVQAIDFADGSVWTTAQILSLATTGTTGSDDLYGTSGANVFDGKGDSDYEQGDGGGDTFIFNQGYGTLEVNEYDTSRSNTNILALGTGINAVDLQISGDAAGDIVIKTGEAVDAIILENMLVSGRYGVQGVAFADGTVWTAAQVEALATTGTPGSDNLYGTSGPDTFDGKGGSDYEQGNGGGDTFIFNAGSGSLEINEQDSNPNNYNILTFGSGIQTSDIAVGADATGDVILTVGSGGDRVQIDNMLDGPQYGVQAVAFADGTVWSAASIVAGLPAGTAPRSSDYAQSLAFAEGDGPVTSNPIPGEIVAGEGISAANLILQSDAGGDLILKIEGTTDGLTVRDDFTYQSSGVVSQISGIRLADGSLIELPTYTQHEPADFTWQGSSTDLSLSGSNYGDNTFDLAPGGDTVTFGNSSDGGPGTNSVLFDKGDGNALINLDGGTGAITLAADIESSDVVLQADNTGDLTIELLDTGETLTVIDDLTPSSSIGAIGVSSSINELHFSDGSKVSLSAETGTNTPLVFTWIGSATDHTLVGSDLGSNTFIPGADGDSVTFGSRSVVGAATNLLNYSIGNGRVTLDLNGGTGAVEMGIGITQANLTFQADAVGDLTILDGTAGDSVVIENDLFSDKYGWNARLGAVNFSDGTSEAFNGGMTFTWTGTAVNTVLTGSGFGANVFNLAPGGDTVTLGNGSGSGSNRNTVNYGPGDGAATINMNGDNGSATLVFGKGITASDLIFQVDDSTGNLTILDGVAGDRVIIESDLFSDKYGWNARLSALSFGNGTAEVLSSGITFTWTGTATNTVLTGSGFGANVFNVAPGGDTVTLGNGSDSGSTKNTVNYGAGDGAATIDLNGNNGNATLAFGAGITASDLTFQSDAAGDLIILDGTAGDSVVIKDALYLDNFGGGVRLNNLTFSDGASKSLSIGMTFTWTATATATVLTGSGFGANVFNLAPGSDSVTFGNGSQSGSNWNTVNFAAGDGAVTINMNGASGALVLGTGIQISDLVFGQNAQGNETVAIDNTGDEVTFTNVSSNPLIDVDFDGAIYTAFVGASGNDRLYGSNSADVFDGRGGSDYEQGYGGGDIFIYNAGYGQLEINENGSGLNVLQVGGGITAAGVQVSDDNNGNVFLTDGVSGDRIQLDGELYGVGSGVEQVQFADGTVLSQSQLLAMATTGSSAGESLYGTGGAELFDSKGLATYERGNGGGDIFLYNAGYGQLEINENGSGLNLLQVGGGITAAGVQVSDDRNGNVFLTDGVGGDRIQLDGELYGVGSGVEQVQFADGTTWTQAQLVTMATTGTSAGQGLYGNGNANVFDSKGLATYEQGNGGGDTFIYNAGYGQLEINENGNGLNVLQLGNGITAAGVQVSDDRNGNVFLTDGV</sequence>
<dbReference type="InterPro" id="IPR002048">
    <property type="entry name" value="EF_hand_dom"/>
</dbReference>
<feature type="non-terminal residue" evidence="2">
    <location>
        <position position="2161"/>
    </location>
</feature>
<dbReference type="GO" id="GO:0005509">
    <property type="term" value="F:calcium ion binding"/>
    <property type="evidence" value="ECO:0007669"/>
    <property type="project" value="InterPro"/>
</dbReference>
<reference evidence="2 3" key="1">
    <citation type="submission" date="2019-05" db="EMBL/GenBank/DDBJ databases">
        <authorList>
            <person name="Pankratov T."/>
            <person name="Grouzdev D."/>
        </authorList>
    </citation>
    <scope>NUCLEOTIDE SEQUENCE [LARGE SCALE GENOMIC DNA]</scope>
    <source>
        <strain evidence="2 3">KEBCLARHB70R</strain>
    </source>
</reference>
<proteinExistence type="predicted"/>
<dbReference type="InterPro" id="IPR011049">
    <property type="entry name" value="Serralysin-like_metalloprot_C"/>
</dbReference>
<evidence type="ECO:0000313" key="3">
    <source>
        <dbReference type="Proteomes" id="UP000305654"/>
    </source>
</evidence>
<comment type="caution">
    <text evidence="2">The sequence shown here is derived from an EMBL/GenBank/DDBJ whole genome shotgun (WGS) entry which is preliminary data.</text>
</comment>
<dbReference type="InterPro" id="IPR018247">
    <property type="entry name" value="EF_Hand_1_Ca_BS"/>
</dbReference>
<organism evidence="2 3">
    <name type="scientific">Lichenicoccus roseus</name>
    <dbReference type="NCBI Taxonomy" id="2683649"/>
    <lineage>
        <taxon>Bacteria</taxon>
        <taxon>Pseudomonadati</taxon>
        <taxon>Pseudomonadota</taxon>
        <taxon>Alphaproteobacteria</taxon>
        <taxon>Acetobacterales</taxon>
        <taxon>Acetobacteraceae</taxon>
        <taxon>Lichenicoccus</taxon>
    </lineage>
</organism>
<dbReference type="EMBL" id="VCDI01000012">
    <property type="protein sequence ID" value="TLU70679.1"/>
    <property type="molecule type" value="Genomic_DNA"/>
</dbReference>
<gene>
    <name evidence="2" type="ORF">FE263_21065</name>
</gene>
<dbReference type="PROSITE" id="PS50222">
    <property type="entry name" value="EF_HAND_2"/>
    <property type="match status" value="1"/>
</dbReference>
<dbReference type="InterPro" id="IPR010566">
    <property type="entry name" value="Haemolys_ca-bd"/>
</dbReference>
<accession>A0A5R9J148</accession>
<dbReference type="Proteomes" id="UP000305654">
    <property type="component" value="Unassembled WGS sequence"/>
</dbReference>
<dbReference type="Pfam" id="PF06594">
    <property type="entry name" value="HCBP_related"/>
    <property type="match status" value="5"/>
</dbReference>
<evidence type="ECO:0000259" key="1">
    <source>
        <dbReference type="PROSITE" id="PS50222"/>
    </source>
</evidence>
<dbReference type="RefSeq" id="WP_276611249.1">
    <property type="nucleotide sequence ID" value="NZ_VCDI01000012.1"/>
</dbReference>
<dbReference type="SUPFAM" id="SSF51120">
    <property type="entry name" value="beta-Roll"/>
    <property type="match status" value="1"/>
</dbReference>
<dbReference type="PROSITE" id="PS00018">
    <property type="entry name" value="EF_HAND_1"/>
    <property type="match status" value="1"/>
</dbReference>
<evidence type="ECO:0000313" key="2">
    <source>
        <dbReference type="EMBL" id="TLU70679.1"/>
    </source>
</evidence>
<feature type="domain" description="EF-hand" evidence="1">
    <location>
        <begin position="219"/>
        <end position="242"/>
    </location>
</feature>
<protein>
    <recommendedName>
        <fullName evidence="1">EF-hand domain-containing protein</fullName>
    </recommendedName>
</protein>
<keyword evidence="3" id="KW-1185">Reference proteome</keyword>